<evidence type="ECO:0000259" key="1">
    <source>
        <dbReference type="SMART" id="SM00834"/>
    </source>
</evidence>
<evidence type="ECO:0000313" key="2">
    <source>
        <dbReference type="EMBL" id="EHY32360.1"/>
    </source>
</evidence>
<dbReference type="PATRIC" id="fig|762967.3.peg.204"/>
<comment type="caution">
    <text evidence="2">The sequence shown here is derived from an EMBL/GenBank/DDBJ whole genome shotgun (WGS) entry which is preliminary data.</text>
</comment>
<sequence>MALKVYDFSCENGHTFEAWLASPDDEALSCPVCGSTKLERRPAASRIGRVEGTVRTDVDQDLAKRRALEAKALTAMRRVVAEAEDVGRRFPEEVRKMALNETKHRLVKGECSAEEALSLLEDGIPVAPVPDFLKSNN</sequence>
<dbReference type="NCBIfam" id="TIGR02605">
    <property type="entry name" value="CxxC_CxxC_SSSS"/>
    <property type="match status" value="1"/>
</dbReference>
<dbReference type="Proteomes" id="UP000004956">
    <property type="component" value="Unassembled WGS sequence"/>
</dbReference>
<protein>
    <submittedName>
        <fullName evidence="2">Putative regulatory protein</fullName>
    </submittedName>
</protein>
<feature type="domain" description="Putative regulatory protein FmdB zinc ribbon" evidence="1">
    <location>
        <begin position="5"/>
        <end position="43"/>
    </location>
</feature>
<keyword evidence="3" id="KW-1185">Reference proteome</keyword>
<dbReference type="SMART" id="SM00834">
    <property type="entry name" value="CxxC_CXXC_SSSS"/>
    <property type="match status" value="1"/>
</dbReference>
<dbReference type="Pfam" id="PF06676">
    <property type="entry name" value="DUF1178"/>
    <property type="match status" value="1"/>
</dbReference>
<dbReference type="AlphaFoldDB" id="H3KBZ6"/>
<dbReference type="EMBL" id="AFBQ01000033">
    <property type="protein sequence ID" value="EHY32360.1"/>
    <property type="molecule type" value="Genomic_DNA"/>
</dbReference>
<accession>H3KBZ6</accession>
<name>H3KBZ6_9BURK</name>
<organism evidence="2 3">
    <name type="scientific">Sutterella parvirubra YIT 11816</name>
    <dbReference type="NCBI Taxonomy" id="762967"/>
    <lineage>
        <taxon>Bacteria</taxon>
        <taxon>Pseudomonadati</taxon>
        <taxon>Pseudomonadota</taxon>
        <taxon>Betaproteobacteria</taxon>
        <taxon>Burkholderiales</taxon>
        <taxon>Sutterellaceae</taxon>
        <taxon>Sutterella</taxon>
    </lineage>
</organism>
<dbReference type="InterPro" id="IPR009562">
    <property type="entry name" value="DUF1178"/>
</dbReference>
<reference evidence="2 3" key="1">
    <citation type="submission" date="2011-11" db="EMBL/GenBank/DDBJ databases">
        <authorList>
            <person name="Weinstock G."/>
            <person name="Sodergren E."/>
            <person name="Clifton S."/>
            <person name="Fulton L."/>
            <person name="Fulton B."/>
            <person name="Courtney L."/>
            <person name="Fronick C."/>
            <person name="Harrison M."/>
            <person name="Strong C."/>
            <person name="Farmer C."/>
            <person name="Delahaunty K."/>
            <person name="Markovic C."/>
            <person name="Hall O."/>
            <person name="Minx P."/>
            <person name="Tomlinson C."/>
            <person name="Mitreva M."/>
            <person name="Hou S."/>
            <person name="Chen J."/>
            <person name="Wollam A."/>
            <person name="Pepin K.H."/>
            <person name="Johnson M."/>
            <person name="Bhonagiri V."/>
            <person name="Zhang X."/>
            <person name="Suruliraj S."/>
            <person name="Warren W."/>
            <person name="Chinwalla A."/>
            <person name="Mardis E.R."/>
            <person name="Wilson R.K."/>
        </authorList>
    </citation>
    <scope>NUCLEOTIDE SEQUENCE [LARGE SCALE GENOMIC DNA]</scope>
    <source>
        <strain evidence="2 3">YIT 11816</strain>
    </source>
</reference>
<dbReference type="HOGENOM" id="CLU_112041_1_0_4"/>
<dbReference type="RefSeq" id="WP_008540654.1">
    <property type="nucleotide sequence ID" value="NZ_JH604865.1"/>
</dbReference>
<gene>
    <name evidence="2" type="ORF">HMPREF9440_00246</name>
</gene>
<dbReference type="STRING" id="762967.HMPREF9440_00246"/>
<dbReference type="InterPro" id="IPR013429">
    <property type="entry name" value="Regulatory_FmdB_Zinc_ribbon"/>
</dbReference>
<evidence type="ECO:0000313" key="3">
    <source>
        <dbReference type="Proteomes" id="UP000004956"/>
    </source>
</evidence>
<proteinExistence type="predicted"/>
<dbReference type="OrthoDB" id="5295943at2"/>